<reference evidence="5" key="1">
    <citation type="journal article" date="2024" name="IScience">
        <title>Strigolactones Initiate the Formation of Haustorium-like Structures in Castilleja.</title>
        <authorList>
            <person name="Buerger M."/>
            <person name="Peterson D."/>
            <person name="Chory J."/>
        </authorList>
    </citation>
    <scope>NUCLEOTIDE SEQUENCE [LARGE SCALE GENOMIC DNA]</scope>
</reference>
<dbReference type="EMBL" id="JAVIJP010000081">
    <property type="protein sequence ID" value="KAL3617646.1"/>
    <property type="molecule type" value="Genomic_DNA"/>
</dbReference>
<dbReference type="InterPro" id="IPR012677">
    <property type="entry name" value="Nucleotide-bd_a/b_plait_sf"/>
</dbReference>
<sequence length="254" mass="29147">MIVTSQKSTGFQALIQYESHRSASSARIFLQGRNIYDGCCRLDIQFSNFDELQVKLNKERVHDIVIHTAVVESKTENRHVDCPDHADDVKNLSTDTTYMKDAILDISDSDDPIPQTKQDEDLVELVDLKVRESLTSFEVPNDDISIVCGSAFALEVLMASPKNKRSQNESIDTIYKLVDSTLIASGERSNPNVIYFVIYTLRTRWFFKRGRMLWIRDGQQGRGPKSGRRVETRSKESKVSTWQYNCIMLFICYK</sequence>
<comment type="caution">
    <text evidence="4">The sequence shown here is derived from an EMBL/GenBank/DDBJ whole genome shotgun (WGS) entry which is preliminary data.</text>
</comment>
<keyword evidence="1" id="KW-0677">Repeat</keyword>
<dbReference type="AlphaFoldDB" id="A0ABD3BJN4"/>
<organism evidence="4 5">
    <name type="scientific">Castilleja foliolosa</name>
    <dbReference type="NCBI Taxonomy" id="1961234"/>
    <lineage>
        <taxon>Eukaryota</taxon>
        <taxon>Viridiplantae</taxon>
        <taxon>Streptophyta</taxon>
        <taxon>Embryophyta</taxon>
        <taxon>Tracheophyta</taxon>
        <taxon>Spermatophyta</taxon>
        <taxon>Magnoliopsida</taxon>
        <taxon>eudicotyledons</taxon>
        <taxon>Gunneridae</taxon>
        <taxon>Pentapetalae</taxon>
        <taxon>asterids</taxon>
        <taxon>lamiids</taxon>
        <taxon>Lamiales</taxon>
        <taxon>Orobanchaceae</taxon>
        <taxon>Pedicularideae</taxon>
        <taxon>Castillejinae</taxon>
        <taxon>Castilleja</taxon>
    </lineage>
</organism>
<dbReference type="Pfam" id="PF11835">
    <property type="entry name" value="RRM_8"/>
    <property type="match status" value="1"/>
</dbReference>
<evidence type="ECO:0000313" key="4">
    <source>
        <dbReference type="EMBL" id="KAL3617646.1"/>
    </source>
</evidence>
<dbReference type="Gene3D" id="3.30.70.330">
    <property type="match status" value="1"/>
</dbReference>
<accession>A0ABD3BJN4</accession>
<proteinExistence type="predicted"/>
<protein>
    <recommendedName>
        <fullName evidence="3">PTBP1-like RNA recognition motif 2 domain-containing protein</fullName>
    </recommendedName>
</protein>
<dbReference type="GO" id="GO:0003723">
    <property type="term" value="F:RNA binding"/>
    <property type="evidence" value="ECO:0007669"/>
    <property type="project" value="UniProtKB-KW"/>
</dbReference>
<gene>
    <name evidence="4" type="ORF">CASFOL_037967</name>
</gene>
<feature type="domain" description="PTBP1-like RNA recognition motif 2" evidence="3">
    <location>
        <begin position="8"/>
        <end position="47"/>
    </location>
</feature>
<dbReference type="Proteomes" id="UP001632038">
    <property type="component" value="Unassembled WGS sequence"/>
</dbReference>
<dbReference type="InterPro" id="IPR035979">
    <property type="entry name" value="RBD_domain_sf"/>
</dbReference>
<evidence type="ECO:0000313" key="5">
    <source>
        <dbReference type="Proteomes" id="UP001632038"/>
    </source>
</evidence>
<dbReference type="SUPFAM" id="SSF54928">
    <property type="entry name" value="RNA-binding domain, RBD"/>
    <property type="match status" value="1"/>
</dbReference>
<evidence type="ECO:0000259" key="3">
    <source>
        <dbReference type="Pfam" id="PF11835"/>
    </source>
</evidence>
<name>A0ABD3BJN4_9LAMI</name>
<evidence type="ECO:0000256" key="2">
    <source>
        <dbReference type="ARBA" id="ARBA00022884"/>
    </source>
</evidence>
<dbReference type="PANTHER" id="PTHR15592">
    <property type="entry name" value="MATRIN 3/NUCLEAR PROTEIN 220-RELATED"/>
    <property type="match status" value="1"/>
</dbReference>
<keyword evidence="2" id="KW-0694">RNA-binding</keyword>
<dbReference type="InterPro" id="IPR021790">
    <property type="entry name" value="PTBP1-like_RRM2"/>
</dbReference>
<keyword evidence="5" id="KW-1185">Reference proteome</keyword>
<evidence type="ECO:0000256" key="1">
    <source>
        <dbReference type="ARBA" id="ARBA00022737"/>
    </source>
</evidence>